<evidence type="ECO:0000313" key="7">
    <source>
        <dbReference type="EMBL" id="MFC6236546.1"/>
    </source>
</evidence>
<feature type="transmembrane region" description="Helical" evidence="5">
    <location>
        <begin position="144"/>
        <end position="165"/>
    </location>
</feature>
<name>A0ABW1SVV2_9ACTN</name>
<sequence length="399" mass="39207">MTSDSVPRLERRLGLGGAVAIGLGAMLGTGVFAAWTPAYRLAGPLLLVSLGIAALVAGLNAWSTAALARVHSESGGAYAYGRARLGRAAGVLAGWAFVVGKIASAGAAALTIGAYVAPAYQRPLGVAAIALVLLLDLRGVTKTAAVSAVVSGVVIAVLLWLSLAAQVGRASLASSSIAPGVPGSGAGGVLGAAGLLFVAFAGYARIATLGEEVREPRRTLPRAMAISFAVVVSVYVLVAVALLTLLAALPVQEWTAAPLETLARLAGGGLLTPAVRLAAVLAAGGALLSLLAGVGRTLFAMGRGADAPAALAAVSRHGVPHRAQIVAAVGAAVVVLVGGIGAALALSAVSILTYYGVAHLAALRLGTEEGRPPRIVPLAGLAGCAAVALSLLLLVSNTG</sequence>
<feature type="transmembrane region" description="Helical" evidence="5">
    <location>
        <begin position="375"/>
        <end position="395"/>
    </location>
</feature>
<gene>
    <name evidence="7" type="ORF">ACFQGU_01550</name>
</gene>
<keyword evidence="4 5" id="KW-0472">Membrane</keyword>
<dbReference type="PANTHER" id="PTHR42770:SF7">
    <property type="entry name" value="MEMBRANE PROTEIN"/>
    <property type="match status" value="1"/>
</dbReference>
<keyword evidence="2 5" id="KW-0812">Transmembrane</keyword>
<feature type="transmembrane region" description="Helical" evidence="5">
    <location>
        <begin position="89"/>
        <end position="113"/>
    </location>
</feature>
<feature type="transmembrane region" description="Helical" evidence="5">
    <location>
        <begin position="325"/>
        <end position="355"/>
    </location>
</feature>
<protein>
    <submittedName>
        <fullName evidence="7">APC family permease</fullName>
    </submittedName>
</protein>
<keyword evidence="3 5" id="KW-1133">Transmembrane helix</keyword>
<reference evidence="8" key="1">
    <citation type="journal article" date="2019" name="Int. J. Syst. Evol. Microbiol.">
        <title>The Global Catalogue of Microorganisms (GCM) 10K type strain sequencing project: providing services to taxonomists for standard genome sequencing and annotation.</title>
        <authorList>
            <consortium name="The Broad Institute Genomics Platform"/>
            <consortium name="The Broad Institute Genome Sequencing Center for Infectious Disease"/>
            <person name="Wu L."/>
            <person name="Ma J."/>
        </authorList>
    </citation>
    <scope>NUCLEOTIDE SEQUENCE [LARGE SCALE GENOMIC DNA]</scope>
    <source>
        <strain evidence="8">CGMCC 4.7317</strain>
    </source>
</reference>
<organism evidence="7 8">
    <name type="scientific">Longivirga aurantiaca</name>
    <dbReference type="NCBI Taxonomy" id="1837743"/>
    <lineage>
        <taxon>Bacteria</taxon>
        <taxon>Bacillati</taxon>
        <taxon>Actinomycetota</taxon>
        <taxon>Actinomycetes</taxon>
        <taxon>Sporichthyales</taxon>
        <taxon>Sporichthyaceae</taxon>
        <taxon>Longivirga</taxon>
    </lineage>
</organism>
<dbReference type="Pfam" id="PF00324">
    <property type="entry name" value="AA_permease"/>
    <property type="match status" value="1"/>
</dbReference>
<feature type="transmembrane region" description="Helical" evidence="5">
    <location>
        <begin position="119"/>
        <end position="137"/>
    </location>
</feature>
<keyword evidence="8" id="KW-1185">Reference proteome</keyword>
<dbReference type="RefSeq" id="WP_386763589.1">
    <property type="nucleotide sequence ID" value="NZ_JBHSTI010000002.1"/>
</dbReference>
<feature type="transmembrane region" description="Helical" evidence="5">
    <location>
        <begin position="41"/>
        <end position="68"/>
    </location>
</feature>
<evidence type="ECO:0000256" key="4">
    <source>
        <dbReference type="ARBA" id="ARBA00023136"/>
    </source>
</evidence>
<comment type="subcellular location">
    <subcellularLocation>
        <location evidence="1">Membrane</location>
        <topology evidence="1">Multi-pass membrane protein</topology>
    </subcellularLocation>
</comment>
<accession>A0ABW1SVV2</accession>
<feature type="transmembrane region" description="Helical" evidence="5">
    <location>
        <begin position="225"/>
        <end position="250"/>
    </location>
</feature>
<evidence type="ECO:0000256" key="2">
    <source>
        <dbReference type="ARBA" id="ARBA00022692"/>
    </source>
</evidence>
<dbReference type="PIRSF" id="PIRSF006060">
    <property type="entry name" value="AA_transporter"/>
    <property type="match status" value="1"/>
</dbReference>
<evidence type="ECO:0000259" key="6">
    <source>
        <dbReference type="Pfam" id="PF00324"/>
    </source>
</evidence>
<feature type="transmembrane region" description="Helical" evidence="5">
    <location>
        <begin position="185"/>
        <end position="204"/>
    </location>
</feature>
<dbReference type="Proteomes" id="UP001596138">
    <property type="component" value="Unassembled WGS sequence"/>
</dbReference>
<feature type="transmembrane region" description="Helical" evidence="5">
    <location>
        <begin position="12"/>
        <end position="35"/>
    </location>
</feature>
<comment type="caution">
    <text evidence="7">The sequence shown here is derived from an EMBL/GenBank/DDBJ whole genome shotgun (WGS) entry which is preliminary data.</text>
</comment>
<evidence type="ECO:0000256" key="3">
    <source>
        <dbReference type="ARBA" id="ARBA00022989"/>
    </source>
</evidence>
<evidence type="ECO:0000256" key="5">
    <source>
        <dbReference type="SAM" id="Phobius"/>
    </source>
</evidence>
<dbReference type="Gene3D" id="1.20.1740.10">
    <property type="entry name" value="Amino acid/polyamine transporter I"/>
    <property type="match status" value="1"/>
</dbReference>
<evidence type="ECO:0000256" key="1">
    <source>
        <dbReference type="ARBA" id="ARBA00004141"/>
    </source>
</evidence>
<feature type="domain" description="Amino acid permease/ SLC12A" evidence="6">
    <location>
        <begin position="18"/>
        <end position="367"/>
    </location>
</feature>
<evidence type="ECO:0000313" key="8">
    <source>
        <dbReference type="Proteomes" id="UP001596138"/>
    </source>
</evidence>
<feature type="transmembrane region" description="Helical" evidence="5">
    <location>
        <begin position="270"/>
        <end position="294"/>
    </location>
</feature>
<dbReference type="InterPro" id="IPR050367">
    <property type="entry name" value="APC_superfamily"/>
</dbReference>
<dbReference type="PANTHER" id="PTHR42770">
    <property type="entry name" value="AMINO ACID TRANSPORTER-RELATED"/>
    <property type="match status" value="1"/>
</dbReference>
<proteinExistence type="predicted"/>
<dbReference type="InterPro" id="IPR004841">
    <property type="entry name" value="AA-permease/SLC12A_dom"/>
</dbReference>
<dbReference type="EMBL" id="JBHSTI010000002">
    <property type="protein sequence ID" value="MFC6236546.1"/>
    <property type="molecule type" value="Genomic_DNA"/>
</dbReference>